<evidence type="ECO:0000259" key="14">
    <source>
        <dbReference type="PROSITE" id="PS51479"/>
    </source>
</evidence>
<evidence type="ECO:0000256" key="5">
    <source>
        <dbReference type="ARBA" id="ARBA00022801"/>
    </source>
</evidence>
<dbReference type="Gene3D" id="1.25.40.820">
    <property type="match status" value="1"/>
</dbReference>
<dbReference type="PANTHER" id="PTHR14732">
    <property type="entry name" value="RNA POLYMERASE II SUBUNIT B1 CTD PHOSPHATASE RPAP2-RELATED"/>
    <property type="match status" value="1"/>
</dbReference>
<organism evidence="17">
    <name type="scientific">Thrips palmi</name>
    <name type="common">Melon thrips</name>
    <dbReference type="NCBI Taxonomy" id="161013"/>
    <lineage>
        <taxon>Eukaryota</taxon>
        <taxon>Metazoa</taxon>
        <taxon>Ecdysozoa</taxon>
        <taxon>Arthropoda</taxon>
        <taxon>Hexapoda</taxon>
        <taxon>Insecta</taxon>
        <taxon>Pterygota</taxon>
        <taxon>Neoptera</taxon>
        <taxon>Paraneoptera</taxon>
        <taxon>Thysanoptera</taxon>
        <taxon>Terebrantia</taxon>
        <taxon>Thripoidea</taxon>
        <taxon>Thripidae</taxon>
        <taxon>Thrips</taxon>
    </lineage>
</organism>
<keyword evidence="4 12" id="KW-0863">Zinc-finger</keyword>
<evidence type="ECO:0000256" key="13">
    <source>
        <dbReference type="SAM" id="MobiDB-lite"/>
    </source>
</evidence>
<keyword evidence="6 12" id="KW-0862">Zinc</keyword>
<dbReference type="GO" id="GO:0043175">
    <property type="term" value="F:RNA polymerase core enzyme binding"/>
    <property type="evidence" value="ECO:0007669"/>
    <property type="project" value="UniProtKB-UniRule"/>
</dbReference>
<dbReference type="KEGG" id="tpal:117654009"/>
<dbReference type="RefSeq" id="XP_034256029.1">
    <property type="nucleotide sequence ID" value="XM_034400138.1"/>
</dbReference>
<proteinExistence type="inferred from homology"/>
<evidence type="ECO:0000256" key="6">
    <source>
        <dbReference type="ARBA" id="ARBA00022833"/>
    </source>
</evidence>
<dbReference type="GO" id="GO:0008420">
    <property type="term" value="F:RNA polymerase II CTD heptapeptide repeat phosphatase activity"/>
    <property type="evidence" value="ECO:0007669"/>
    <property type="project" value="UniProtKB-UniRule"/>
</dbReference>
<evidence type="ECO:0000256" key="2">
    <source>
        <dbReference type="ARBA" id="ARBA00005676"/>
    </source>
</evidence>
<keyword evidence="7 12" id="KW-0904">Protein phosphatase</keyword>
<keyword evidence="8 12" id="KW-0539">Nucleus</keyword>
<evidence type="ECO:0000256" key="9">
    <source>
        <dbReference type="ARBA" id="ARBA00047761"/>
    </source>
</evidence>
<evidence type="ECO:0000313" key="16">
    <source>
        <dbReference type="RefSeq" id="XP_034256029.1"/>
    </source>
</evidence>
<evidence type="ECO:0000256" key="8">
    <source>
        <dbReference type="ARBA" id="ARBA00023242"/>
    </source>
</evidence>
<dbReference type="GO" id="GO:0008270">
    <property type="term" value="F:zinc ion binding"/>
    <property type="evidence" value="ECO:0007669"/>
    <property type="project" value="UniProtKB-KW"/>
</dbReference>
<dbReference type="Pfam" id="PF04181">
    <property type="entry name" value="RPAP2_Rtr1"/>
    <property type="match status" value="1"/>
</dbReference>
<dbReference type="InterPro" id="IPR007308">
    <property type="entry name" value="Rtr1/RPAP2_dom"/>
</dbReference>
<feature type="compositionally biased region" description="Basic residues" evidence="13">
    <location>
        <begin position="11"/>
        <end position="20"/>
    </location>
</feature>
<comment type="similarity">
    <text evidence="2 11 12">Belongs to the RPAP2 family.</text>
</comment>
<evidence type="ECO:0000313" key="17">
    <source>
        <dbReference type="RefSeq" id="XP_034256030.1"/>
    </source>
</evidence>
<dbReference type="InterPro" id="IPR038534">
    <property type="entry name" value="Rtr1/RPAP2_sf"/>
</dbReference>
<reference evidence="16 17" key="1">
    <citation type="submission" date="2025-04" db="UniProtKB">
        <authorList>
            <consortium name="RefSeq"/>
        </authorList>
    </citation>
    <scope>IDENTIFICATION</scope>
    <source>
        <tissue evidence="16 17">Total insect</tissue>
    </source>
</reference>
<protein>
    <recommendedName>
        <fullName evidence="12">RNA polymerase II subunit B1 CTD phosphatase RPAP2 homolog</fullName>
        <ecNumber evidence="12">3.1.3.16</ecNumber>
    </recommendedName>
</protein>
<dbReference type="GeneID" id="117654009"/>
<sequence length="699" mass="79864">MSSRMATTKKSTSRRGKGLPRRAQDLSKEELLLTLQKKRECNAKALKIVEGMLEPDVKEDWFLDVLQHINQSHLLDIIEERAITKLCGYPLCSNELKDIPSQQYRISTKLNKVYDIKERKNFCSNNCFKAYKFIRDQMHTSPLWLRDIEPVIKFSLMPSSESGEGAGDEVNVQVERVTKEEIKQLSGEELKTSSSTSQKSLADVLHDLHTVTALRAEKTSKLQELFVNDKQNVDNEEETACVAIEKPISKVKENTKSSSKYAEKIRVKEEETCTITQDTTNSICPDVNLNTMKSGEILSGVEEISINELSDRKNICQKSIASARIECSKKLADDNSIHPVHKVDKKQKEQIIPQRDVLNSVDMEGDSVKSEEIATGYKPSVPEEGENQRKFESKAVLKAERTQHFSEKKVRQQQVNSSFPHHKLPSIVSHVEKCLEEWFTMDTMCFLFGETALKDMLEQKGESIQAHYNALGTVTWDQEKHERFLAICKRLSLLDIEDSNFDNQVRNEAEKRKPLPDYNAIKKEAETMELKIKAFYSGNMEMEEKKVSFAKDTISDGNNIDECQSQIPLVHIHSQRALRKKIVLNGLNRVLPDFLRTFGLRPSEMTASIRGLVGTFALSSTNITFKPQEWSLLGLIVIKLLALREPELKHCLQLEQSNTYLTLMLMSYKQEPGYLEHLLSWLTDIDKLLARPKVPEEQI</sequence>
<dbReference type="OrthoDB" id="2590500at2759"/>
<comment type="function">
    <text evidence="12">Putative RNA polymerase II subunit B1 C-terminal domain (CTD) phosphatase involved in RNA polymerase II transcription regulation.</text>
</comment>
<dbReference type="EC" id="3.1.3.16" evidence="12"/>
<dbReference type="Proteomes" id="UP000515158">
    <property type="component" value="Unplaced"/>
</dbReference>
<evidence type="ECO:0000256" key="3">
    <source>
        <dbReference type="ARBA" id="ARBA00022723"/>
    </source>
</evidence>
<name>A0A6P9AEY3_THRPL</name>
<dbReference type="PROSITE" id="PS51479">
    <property type="entry name" value="ZF_RTR1"/>
    <property type="match status" value="1"/>
</dbReference>
<comment type="catalytic activity">
    <reaction evidence="9 12">
        <text>O-phospho-L-seryl-[protein] + H2O = L-seryl-[protein] + phosphate</text>
        <dbReference type="Rhea" id="RHEA:20629"/>
        <dbReference type="Rhea" id="RHEA-COMP:9863"/>
        <dbReference type="Rhea" id="RHEA-COMP:11604"/>
        <dbReference type="ChEBI" id="CHEBI:15377"/>
        <dbReference type="ChEBI" id="CHEBI:29999"/>
        <dbReference type="ChEBI" id="CHEBI:43474"/>
        <dbReference type="ChEBI" id="CHEBI:83421"/>
        <dbReference type="EC" id="3.1.3.16"/>
    </reaction>
</comment>
<comment type="catalytic activity">
    <reaction evidence="10 12">
        <text>O-phospho-L-threonyl-[protein] + H2O = L-threonyl-[protein] + phosphate</text>
        <dbReference type="Rhea" id="RHEA:47004"/>
        <dbReference type="Rhea" id="RHEA-COMP:11060"/>
        <dbReference type="Rhea" id="RHEA-COMP:11605"/>
        <dbReference type="ChEBI" id="CHEBI:15377"/>
        <dbReference type="ChEBI" id="CHEBI:30013"/>
        <dbReference type="ChEBI" id="CHEBI:43474"/>
        <dbReference type="ChEBI" id="CHEBI:61977"/>
        <dbReference type="EC" id="3.1.3.16"/>
    </reaction>
</comment>
<comment type="subcellular location">
    <subcellularLocation>
        <location evidence="1 12">Nucleus</location>
    </subcellularLocation>
</comment>
<evidence type="ECO:0000256" key="10">
    <source>
        <dbReference type="ARBA" id="ARBA00048336"/>
    </source>
</evidence>
<gene>
    <name evidence="16 17" type="primary">LOC117654009</name>
</gene>
<dbReference type="PANTHER" id="PTHR14732:SF0">
    <property type="entry name" value="RNA POLYMERASE II SUBUNIT B1 CTD PHOSPHATASE RPAP2-RELATED"/>
    <property type="match status" value="1"/>
</dbReference>
<accession>A0A6P9AEY3</accession>
<dbReference type="InterPro" id="IPR039693">
    <property type="entry name" value="Rtr1/RPAP2"/>
</dbReference>
<dbReference type="GO" id="GO:0005737">
    <property type="term" value="C:cytoplasm"/>
    <property type="evidence" value="ECO:0007669"/>
    <property type="project" value="TreeGrafter"/>
</dbReference>
<dbReference type="GO" id="GO:0005634">
    <property type="term" value="C:nucleus"/>
    <property type="evidence" value="ECO:0007669"/>
    <property type="project" value="UniProtKB-SubCell"/>
</dbReference>
<feature type="compositionally biased region" description="Polar residues" evidence="13">
    <location>
        <begin position="1"/>
        <end position="10"/>
    </location>
</feature>
<keyword evidence="15" id="KW-1185">Reference proteome</keyword>
<evidence type="ECO:0000256" key="11">
    <source>
        <dbReference type="PROSITE-ProRule" id="PRU00812"/>
    </source>
</evidence>
<keyword evidence="5 12" id="KW-0378">Hydrolase</keyword>
<evidence type="ECO:0000256" key="4">
    <source>
        <dbReference type="ARBA" id="ARBA00022771"/>
    </source>
</evidence>
<feature type="domain" description="RTR1-type" evidence="14">
    <location>
        <begin position="64"/>
        <end position="147"/>
    </location>
</feature>
<dbReference type="RefSeq" id="XP_034256030.1">
    <property type="nucleotide sequence ID" value="XM_034400139.1"/>
</dbReference>
<evidence type="ECO:0000256" key="1">
    <source>
        <dbReference type="ARBA" id="ARBA00004123"/>
    </source>
</evidence>
<dbReference type="AlphaFoldDB" id="A0A6P9AEY3"/>
<feature type="region of interest" description="Disordered" evidence="13">
    <location>
        <begin position="1"/>
        <end position="23"/>
    </location>
</feature>
<evidence type="ECO:0000256" key="7">
    <source>
        <dbReference type="ARBA" id="ARBA00022912"/>
    </source>
</evidence>
<keyword evidence="3 12" id="KW-0479">Metal-binding</keyword>
<evidence type="ECO:0000256" key="12">
    <source>
        <dbReference type="RuleBase" id="RU367080"/>
    </source>
</evidence>
<evidence type="ECO:0000313" key="15">
    <source>
        <dbReference type="Proteomes" id="UP000515158"/>
    </source>
</evidence>